<keyword evidence="2" id="KW-0547">Nucleotide-binding</keyword>
<sequence length="638" mass="73976">MQMDQAQSPQYPKEILIKGNKYLSIRELGRGAFGIAILYQNPITQEKVAVKALLPNSQQTNLSKEIFYMAKLDQQGLLHAPKYFGEGYHNKQSYIMMEYIEYSVEEYISQKASSLSEIGQQMLQALRELHENGFLHQDIKPDNFRVTSAGLVKLIDFGLLNEYKPNNRHKVKGRFGFQGSPYFGSTSSLDGYTLSRRDDLECLGYTLMHLAYGDCVNWSKMQNIREIAQAKKDFLKIKCSTSDLIHPFQKFISLAASLKFSEEPDYEKYAYSLNFLKSAEIEVEVILSTLEARVIHSLAQEQTFNAAKHFQEVESHRKQILGMKQEINETKREKSGLQEEVYLHKEEVSKLQQEKTELEAINEKLKKENSQLTKDNSSLILENQVLKENIVSQRKEVSTNTSEIMQVKDALAQLYEEQEKARLKGEQEFVEFERLKRENIIEIEGQKQQSMQFIEQIQKQQLEIEENERQLQQMKKIKEEFQLVNQPPQIAAVQDLPPSMPYNIRQIEFSFQSEKLDLYKDGSMLKFLSKKNKYEVIAVIITLTDQSKMSLPIQKKMIGDMNKLKVMLVRKASQIDKYTGSILLEKGKEYEIMAEVRLREKSNSKIEKIKPAYVLLTCENICNETIFNHQGGFYIIIS</sequence>
<evidence type="ECO:0000256" key="2">
    <source>
        <dbReference type="PROSITE-ProRule" id="PRU10141"/>
    </source>
</evidence>
<organism evidence="5 6">
    <name type="scientific">Halteria grandinella</name>
    <dbReference type="NCBI Taxonomy" id="5974"/>
    <lineage>
        <taxon>Eukaryota</taxon>
        <taxon>Sar</taxon>
        <taxon>Alveolata</taxon>
        <taxon>Ciliophora</taxon>
        <taxon>Intramacronucleata</taxon>
        <taxon>Spirotrichea</taxon>
        <taxon>Stichotrichia</taxon>
        <taxon>Sporadotrichida</taxon>
        <taxon>Halteriidae</taxon>
        <taxon>Halteria</taxon>
    </lineage>
</organism>
<evidence type="ECO:0000313" key="6">
    <source>
        <dbReference type="Proteomes" id="UP000785679"/>
    </source>
</evidence>
<keyword evidence="6" id="KW-1185">Reference proteome</keyword>
<keyword evidence="3" id="KW-0175">Coiled coil</keyword>
<dbReference type="OrthoDB" id="5979581at2759"/>
<dbReference type="GO" id="GO:0005524">
    <property type="term" value="F:ATP binding"/>
    <property type="evidence" value="ECO:0007669"/>
    <property type="project" value="UniProtKB-UniRule"/>
</dbReference>
<dbReference type="PROSITE" id="PS50011">
    <property type="entry name" value="PROTEIN_KINASE_DOM"/>
    <property type="match status" value="1"/>
</dbReference>
<dbReference type="EMBL" id="RRYP01006003">
    <property type="protein sequence ID" value="TNV81568.1"/>
    <property type="molecule type" value="Genomic_DNA"/>
</dbReference>
<dbReference type="PROSITE" id="PS00107">
    <property type="entry name" value="PROTEIN_KINASE_ATP"/>
    <property type="match status" value="1"/>
</dbReference>
<evidence type="ECO:0000256" key="3">
    <source>
        <dbReference type="SAM" id="Coils"/>
    </source>
</evidence>
<dbReference type="Proteomes" id="UP000785679">
    <property type="component" value="Unassembled WGS sequence"/>
</dbReference>
<keyword evidence="2" id="KW-0067">ATP-binding</keyword>
<dbReference type="GO" id="GO:0004672">
    <property type="term" value="F:protein kinase activity"/>
    <property type="evidence" value="ECO:0007669"/>
    <property type="project" value="InterPro"/>
</dbReference>
<dbReference type="PANTHER" id="PTHR11909">
    <property type="entry name" value="CASEIN KINASE-RELATED"/>
    <property type="match status" value="1"/>
</dbReference>
<dbReference type="Pfam" id="PF00069">
    <property type="entry name" value="Pkinase"/>
    <property type="match status" value="1"/>
</dbReference>
<gene>
    <name evidence="5" type="ORF">FGO68_gene13872</name>
</gene>
<reference evidence="5" key="1">
    <citation type="submission" date="2019-06" db="EMBL/GenBank/DDBJ databases">
        <authorList>
            <person name="Zheng W."/>
        </authorList>
    </citation>
    <scope>NUCLEOTIDE SEQUENCE</scope>
    <source>
        <strain evidence="5">QDHG01</strain>
    </source>
</reference>
<dbReference type="SUPFAM" id="SSF56112">
    <property type="entry name" value="Protein kinase-like (PK-like)"/>
    <property type="match status" value="1"/>
</dbReference>
<feature type="binding site" evidence="2">
    <location>
        <position position="51"/>
    </location>
    <ligand>
        <name>ATP</name>
        <dbReference type="ChEBI" id="CHEBI:30616"/>
    </ligand>
</feature>
<name>A0A8J8NUV6_HALGN</name>
<evidence type="ECO:0000256" key="1">
    <source>
        <dbReference type="ARBA" id="ARBA00023860"/>
    </source>
</evidence>
<protein>
    <recommendedName>
        <fullName evidence="1">Casein kinase I</fullName>
    </recommendedName>
</protein>
<dbReference type="SMART" id="SM00220">
    <property type="entry name" value="S_TKc"/>
    <property type="match status" value="1"/>
</dbReference>
<dbReference type="InterPro" id="IPR050235">
    <property type="entry name" value="CK1_Ser-Thr_kinase"/>
</dbReference>
<accession>A0A8J8NUV6</accession>
<dbReference type="Gene3D" id="1.10.510.10">
    <property type="entry name" value="Transferase(Phosphotransferase) domain 1"/>
    <property type="match status" value="1"/>
</dbReference>
<evidence type="ECO:0000259" key="4">
    <source>
        <dbReference type="PROSITE" id="PS50011"/>
    </source>
</evidence>
<comment type="caution">
    <text evidence="5">The sequence shown here is derived from an EMBL/GenBank/DDBJ whole genome shotgun (WGS) entry which is preliminary data.</text>
</comment>
<dbReference type="InterPro" id="IPR000719">
    <property type="entry name" value="Prot_kinase_dom"/>
</dbReference>
<proteinExistence type="predicted"/>
<dbReference type="InterPro" id="IPR017441">
    <property type="entry name" value="Protein_kinase_ATP_BS"/>
</dbReference>
<feature type="coiled-coil region" evidence="3">
    <location>
        <begin position="313"/>
        <end position="424"/>
    </location>
</feature>
<feature type="domain" description="Protein kinase" evidence="4">
    <location>
        <begin position="22"/>
        <end position="276"/>
    </location>
</feature>
<evidence type="ECO:0000313" key="5">
    <source>
        <dbReference type="EMBL" id="TNV81568.1"/>
    </source>
</evidence>
<dbReference type="AlphaFoldDB" id="A0A8J8NUV6"/>
<dbReference type="InterPro" id="IPR011009">
    <property type="entry name" value="Kinase-like_dom_sf"/>
</dbReference>
<feature type="coiled-coil region" evidence="3">
    <location>
        <begin position="450"/>
        <end position="484"/>
    </location>
</feature>